<dbReference type="EMBL" id="CAXLJM020000048">
    <property type="protein sequence ID" value="CAL8112493.1"/>
    <property type="molecule type" value="Genomic_DNA"/>
</dbReference>
<dbReference type="Proteomes" id="UP001642540">
    <property type="component" value="Unassembled WGS sequence"/>
</dbReference>
<organism evidence="1 2">
    <name type="scientific">Orchesella dallaii</name>
    <dbReference type="NCBI Taxonomy" id="48710"/>
    <lineage>
        <taxon>Eukaryota</taxon>
        <taxon>Metazoa</taxon>
        <taxon>Ecdysozoa</taxon>
        <taxon>Arthropoda</taxon>
        <taxon>Hexapoda</taxon>
        <taxon>Collembola</taxon>
        <taxon>Entomobryomorpha</taxon>
        <taxon>Entomobryoidea</taxon>
        <taxon>Orchesellidae</taxon>
        <taxon>Orchesellinae</taxon>
        <taxon>Orchesella</taxon>
    </lineage>
</organism>
<evidence type="ECO:0000313" key="2">
    <source>
        <dbReference type="Proteomes" id="UP001642540"/>
    </source>
</evidence>
<proteinExistence type="predicted"/>
<reference evidence="1 2" key="1">
    <citation type="submission" date="2024-08" db="EMBL/GenBank/DDBJ databases">
        <authorList>
            <person name="Cucini C."/>
            <person name="Frati F."/>
        </authorList>
    </citation>
    <scope>NUCLEOTIDE SEQUENCE [LARGE SCALE GENOMIC DNA]</scope>
</reference>
<sequence>MIDIQRTQTIIELLLKPTSLTPDHNGSIHYGDTVQIVSPGPSCATAVQEHPFKRGHCRLGHLALSSFVLPSSIDHAPYLSTDSIISGEFTLVEVKLLSPVSDRWKVQRSQFIYKG</sequence>
<keyword evidence="2" id="KW-1185">Reference proteome</keyword>
<comment type="caution">
    <text evidence="1">The sequence shown here is derived from an EMBL/GenBank/DDBJ whole genome shotgun (WGS) entry which is preliminary data.</text>
</comment>
<name>A0ABP1QWX3_9HEXA</name>
<gene>
    <name evidence="1" type="ORF">ODALV1_LOCUS15673</name>
</gene>
<accession>A0ABP1QWX3</accession>
<protein>
    <submittedName>
        <fullName evidence="1">Uncharacterized protein</fullName>
    </submittedName>
</protein>
<evidence type="ECO:0000313" key="1">
    <source>
        <dbReference type="EMBL" id="CAL8112493.1"/>
    </source>
</evidence>